<dbReference type="GO" id="GO:0003924">
    <property type="term" value="F:GTPase activity"/>
    <property type="evidence" value="ECO:0007669"/>
    <property type="project" value="InterPro"/>
</dbReference>
<dbReference type="PANTHER" id="PTHR42708">
    <property type="entry name" value="ATP/GTP-BINDING PROTEIN-RELATED"/>
    <property type="match status" value="1"/>
</dbReference>
<feature type="compositionally biased region" description="Low complexity" evidence="1">
    <location>
        <begin position="203"/>
        <end position="214"/>
    </location>
</feature>
<accession>A0A8J7QLT8</accession>
<dbReference type="InterPro" id="IPR027417">
    <property type="entry name" value="P-loop_NTPase"/>
</dbReference>
<dbReference type="SUPFAM" id="SSF52540">
    <property type="entry name" value="P-loop containing nucleoside triphosphate hydrolases"/>
    <property type="match status" value="1"/>
</dbReference>
<sequence length="412" mass="43905">MVLFNYATKELTAKVVYYGPGLCGKTTNLQYIYDTLPGTAKGKMLSLATKTDRTLFFDFLPIDLGKIRGMKTKIQLYTVPGQVFYDTTRKLVLKGADGVVFVADSQAPMIEANIDSFQNLITNLKEQNIEIADMPHVIQYNKRDMKNVMAIEELQARVNTFNVPHFEAIAPKGVGVFETLKGISKVVLKNLASKYGLEEEGGPAASSSKFAASAPPLPTVPGKSASRPKPQISAAPPKPAPAPKPAAAPPPRPAASIAPEPVRPASSIAPNPVRPPAASIAANPPTRQRASEGELDEIDFIEDEVVEPAVKGPARAQAPGLKPLPALDDSEVIELDDMDPLEIEELDDMAEIANMAEEDSGFATPQPPATGPVTAPPAAAALAPIEVPVTINLPANLAGKPLRLRLDITFDD</sequence>
<dbReference type="EMBL" id="JAFREP010000031">
    <property type="protein sequence ID" value="MBO1322070.1"/>
    <property type="molecule type" value="Genomic_DNA"/>
</dbReference>
<feature type="region of interest" description="Disordered" evidence="1">
    <location>
        <begin position="198"/>
        <end position="295"/>
    </location>
</feature>
<dbReference type="GO" id="GO:0005525">
    <property type="term" value="F:GTP binding"/>
    <property type="evidence" value="ECO:0007669"/>
    <property type="project" value="InterPro"/>
</dbReference>
<evidence type="ECO:0000313" key="3">
    <source>
        <dbReference type="Proteomes" id="UP000664417"/>
    </source>
</evidence>
<evidence type="ECO:0000256" key="1">
    <source>
        <dbReference type="SAM" id="MobiDB-lite"/>
    </source>
</evidence>
<proteinExistence type="predicted"/>
<evidence type="ECO:0000313" key="2">
    <source>
        <dbReference type="EMBL" id="MBO1322070.1"/>
    </source>
</evidence>
<dbReference type="InterPro" id="IPR052705">
    <property type="entry name" value="Gliding_Motility_GTPase"/>
</dbReference>
<dbReference type="Gene3D" id="3.40.50.300">
    <property type="entry name" value="P-loop containing nucleotide triphosphate hydrolases"/>
    <property type="match status" value="1"/>
</dbReference>
<gene>
    <name evidence="2" type="ORF">J3U88_26575</name>
</gene>
<dbReference type="Pfam" id="PF00071">
    <property type="entry name" value="Ras"/>
    <property type="match status" value="1"/>
</dbReference>
<organism evidence="2 3">
    <name type="scientific">Acanthopleuribacter pedis</name>
    <dbReference type="NCBI Taxonomy" id="442870"/>
    <lineage>
        <taxon>Bacteria</taxon>
        <taxon>Pseudomonadati</taxon>
        <taxon>Acidobacteriota</taxon>
        <taxon>Holophagae</taxon>
        <taxon>Acanthopleuribacterales</taxon>
        <taxon>Acanthopleuribacteraceae</taxon>
        <taxon>Acanthopleuribacter</taxon>
    </lineage>
</organism>
<reference evidence="2" key="1">
    <citation type="submission" date="2021-03" db="EMBL/GenBank/DDBJ databases">
        <authorList>
            <person name="Wang G."/>
        </authorList>
    </citation>
    <scope>NUCLEOTIDE SEQUENCE</scope>
    <source>
        <strain evidence="2">KCTC 12899</strain>
    </source>
</reference>
<protein>
    <submittedName>
        <fullName evidence="2">GTPase domain-containing protein</fullName>
    </submittedName>
</protein>
<comment type="caution">
    <text evidence="2">The sequence shown here is derived from an EMBL/GenBank/DDBJ whole genome shotgun (WGS) entry which is preliminary data.</text>
</comment>
<name>A0A8J7QLT8_9BACT</name>
<feature type="compositionally biased region" description="Pro residues" evidence="1">
    <location>
        <begin position="236"/>
        <end position="253"/>
    </location>
</feature>
<dbReference type="Proteomes" id="UP000664417">
    <property type="component" value="Unassembled WGS sequence"/>
</dbReference>
<dbReference type="CDD" id="cd00882">
    <property type="entry name" value="Ras_like_GTPase"/>
    <property type="match status" value="1"/>
</dbReference>
<dbReference type="PANTHER" id="PTHR42708:SF1">
    <property type="entry name" value="GLIDING MOTILITY PROTEIN MGLA"/>
    <property type="match status" value="1"/>
</dbReference>
<dbReference type="InterPro" id="IPR001806">
    <property type="entry name" value="Small_GTPase"/>
</dbReference>
<dbReference type="AlphaFoldDB" id="A0A8J7QLT8"/>
<keyword evidence="3" id="KW-1185">Reference proteome</keyword>